<accession>A0A1W0E6J9</accession>
<comment type="caution">
    <text evidence="9">The sequence shown here is derived from an EMBL/GenBank/DDBJ whole genome shotgun (WGS) entry which is preliminary data.</text>
</comment>
<keyword evidence="7" id="KW-0411">Iron-sulfur</keyword>
<dbReference type="Proteomes" id="UP000192758">
    <property type="component" value="Unassembled WGS sequence"/>
</dbReference>
<evidence type="ECO:0000313" key="9">
    <source>
        <dbReference type="EMBL" id="OQS54897.1"/>
    </source>
</evidence>
<dbReference type="VEuPathDB" id="MicrosporidiaDB:EHP00_251"/>
<evidence type="ECO:0000256" key="6">
    <source>
        <dbReference type="ARBA" id="ARBA00023004"/>
    </source>
</evidence>
<organism evidence="9 10">
    <name type="scientific">Ecytonucleospora hepatopenaei</name>
    <dbReference type="NCBI Taxonomy" id="646526"/>
    <lineage>
        <taxon>Eukaryota</taxon>
        <taxon>Fungi</taxon>
        <taxon>Fungi incertae sedis</taxon>
        <taxon>Microsporidia</taxon>
        <taxon>Enterocytozoonidae</taxon>
        <taxon>Ecytonucleospora</taxon>
    </lineage>
</organism>
<dbReference type="Pfam" id="PF26466">
    <property type="entry name" value="DNA_primase_lrg_N"/>
    <property type="match status" value="1"/>
</dbReference>
<comment type="cofactor">
    <cofactor evidence="1">
        <name>[4Fe-4S] cluster</name>
        <dbReference type="ChEBI" id="CHEBI:49883"/>
    </cofactor>
</comment>
<evidence type="ECO:0000256" key="3">
    <source>
        <dbReference type="ARBA" id="ARBA00022515"/>
    </source>
</evidence>
<dbReference type="EMBL" id="MNPJ01000016">
    <property type="protein sequence ID" value="OQS54897.1"/>
    <property type="molecule type" value="Genomic_DNA"/>
</dbReference>
<dbReference type="AlphaFoldDB" id="A0A1W0E6J9"/>
<keyword evidence="4" id="KW-0235">DNA replication</keyword>
<dbReference type="InterPro" id="IPR058560">
    <property type="entry name" value="DNA_primase_C"/>
</dbReference>
<evidence type="ECO:0000256" key="5">
    <source>
        <dbReference type="ARBA" id="ARBA00022723"/>
    </source>
</evidence>
<dbReference type="GO" id="GO:0051539">
    <property type="term" value="F:4 iron, 4 sulfur cluster binding"/>
    <property type="evidence" value="ECO:0007669"/>
    <property type="project" value="UniProtKB-KW"/>
</dbReference>
<feature type="domain" description="DNA primase large subunit C-terminal" evidence="8">
    <location>
        <begin position="262"/>
        <end position="369"/>
    </location>
</feature>
<dbReference type="InterPro" id="IPR007238">
    <property type="entry name" value="DNA_primase_lsu_euk/arc"/>
</dbReference>
<dbReference type="Pfam" id="PF04104">
    <property type="entry name" value="DNA_primase_lrg"/>
    <property type="match status" value="1"/>
</dbReference>
<keyword evidence="6" id="KW-0408">Iron</keyword>
<proteinExistence type="predicted"/>
<evidence type="ECO:0000259" key="8">
    <source>
        <dbReference type="Pfam" id="PF04104"/>
    </source>
</evidence>
<dbReference type="PANTHER" id="PTHR10537">
    <property type="entry name" value="DNA PRIMASE LARGE SUBUNIT"/>
    <property type="match status" value="1"/>
</dbReference>
<dbReference type="OrthoDB" id="421393at2759"/>
<reference evidence="9 10" key="1">
    <citation type="journal article" date="2017" name="Environ. Microbiol.">
        <title>Decay of the glycolytic pathway and adaptation to intranuclear parasitism within Enterocytozoonidae microsporidia.</title>
        <authorList>
            <person name="Wiredu Boakye D."/>
            <person name="Jaroenlak P."/>
            <person name="Prachumwat A."/>
            <person name="Williams T.A."/>
            <person name="Bateman K.S."/>
            <person name="Itsathitphaisarn O."/>
            <person name="Sritunyalucksana K."/>
            <person name="Paszkiewicz K.H."/>
            <person name="Moore K.A."/>
            <person name="Stentiford G.D."/>
            <person name="Williams B.A."/>
        </authorList>
    </citation>
    <scope>NUCLEOTIDE SEQUENCE [LARGE SCALE GENOMIC DNA]</scope>
    <source>
        <strain evidence="9 10">TH1</strain>
    </source>
</reference>
<keyword evidence="5" id="KW-0479">Metal-binding</keyword>
<sequence length="424" mass="50250">MQKSCKFIFVIKGKTLPLMNSAYKKENQKVDLSFYDTLYSTNTEKMSYEVFKNYAYDRMKILRKFENGIRDFSMIEDKQHDLLSHFCLRLIAVQTEWSTNWFVKYETELFKKRLMEKGKEIDDLYANLLLRHYKNFFNKISIENENAKKYKSSESYKIGPFGYFDPDFDTEYDNVELVHFLKIPDLIGTKHCDPSYGYCKINKNIKISHMAYEFKRYLTNKMLKQNINSSLEDERLLKLHNDIFLKFTPLTTEENNTSISNINKENFPLCMKLLFEKIKQGVHLKFNDRNQLILFLKDLKIPLHETLNFMRSSLPTMKEKELAYSVRHNYGLEGKRANYSCFSCLKIKSLASEPNSTGCPFVNNKNYARQYVDIEDGVDFLQNCKSHLCSLNKNMDISAENVNMKSPAEFYNILKYYKNKEIEK</sequence>
<dbReference type="PANTHER" id="PTHR10537:SF3">
    <property type="entry name" value="DNA PRIMASE LARGE SUBUNIT"/>
    <property type="match status" value="1"/>
</dbReference>
<dbReference type="GO" id="GO:0005658">
    <property type="term" value="C:alpha DNA polymerase:primase complex"/>
    <property type="evidence" value="ECO:0007669"/>
    <property type="project" value="TreeGrafter"/>
</dbReference>
<dbReference type="GO" id="GO:0046872">
    <property type="term" value="F:metal ion binding"/>
    <property type="evidence" value="ECO:0007669"/>
    <property type="project" value="UniProtKB-KW"/>
</dbReference>
<keyword evidence="2" id="KW-0004">4Fe-4S</keyword>
<protein>
    <submittedName>
        <fullName evidence="9">Eukaryotic core primase Large subunit</fullName>
    </submittedName>
</protein>
<evidence type="ECO:0000256" key="7">
    <source>
        <dbReference type="ARBA" id="ARBA00023014"/>
    </source>
</evidence>
<dbReference type="GO" id="GO:0006269">
    <property type="term" value="P:DNA replication, synthesis of primer"/>
    <property type="evidence" value="ECO:0007669"/>
    <property type="project" value="UniProtKB-KW"/>
</dbReference>
<evidence type="ECO:0000256" key="4">
    <source>
        <dbReference type="ARBA" id="ARBA00022705"/>
    </source>
</evidence>
<evidence type="ECO:0000256" key="2">
    <source>
        <dbReference type="ARBA" id="ARBA00022485"/>
    </source>
</evidence>
<evidence type="ECO:0000313" key="10">
    <source>
        <dbReference type="Proteomes" id="UP000192758"/>
    </source>
</evidence>
<keyword evidence="10" id="KW-1185">Reference proteome</keyword>
<keyword evidence="3" id="KW-0639">Primosome</keyword>
<dbReference type="Gene3D" id="1.20.930.80">
    <property type="match status" value="1"/>
</dbReference>
<dbReference type="STRING" id="646526.A0A1W0E6J9"/>
<evidence type="ECO:0000256" key="1">
    <source>
        <dbReference type="ARBA" id="ARBA00001966"/>
    </source>
</evidence>
<name>A0A1W0E6J9_9MICR</name>
<gene>
    <name evidence="9" type="ORF">EHP00_251</name>
</gene>
<dbReference type="GO" id="GO:0006270">
    <property type="term" value="P:DNA replication initiation"/>
    <property type="evidence" value="ECO:0007669"/>
    <property type="project" value="TreeGrafter"/>
</dbReference>